<organism evidence="1 2">
    <name type="scientific">Kribbella jiaozuonensis</name>
    <dbReference type="NCBI Taxonomy" id="2575441"/>
    <lineage>
        <taxon>Bacteria</taxon>
        <taxon>Bacillati</taxon>
        <taxon>Actinomycetota</taxon>
        <taxon>Actinomycetes</taxon>
        <taxon>Propionibacteriales</taxon>
        <taxon>Kribbellaceae</taxon>
        <taxon>Kribbella</taxon>
    </lineage>
</organism>
<dbReference type="Proteomes" id="UP000305836">
    <property type="component" value="Unassembled WGS sequence"/>
</dbReference>
<name>A0A4U3LSR7_9ACTN</name>
<proteinExistence type="predicted"/>
<keyword evidence="2" id="KW-1185">Reference proteome</keyword>
<sequence length="148" mass="16054">MHPLETYTAANNWPHAAAATASRLILRTLQDTVTSFETDIPATSPDWPPTAASAAEVLRGVARRKSRGDYAQTGIIKNPSNEVWSAFVEFAAWAYDATVWNSTGDAIVSLADEAHSIVIRITHHQHTAITAGLAAAGHKRARLERLNQ</sequence>
<gene>
    <name evidence="1" type="ORF">FDA38_21470</name>
</gene>
<reference evidence="1 2" key="1">
    <citation type="submission" date="2019-04" db="EMBL/GenBank/DDBJ databases">
        <title>Kribbella sp. NEAU-THZ 27 nov., a novel actinomycete isolated from soil.</title>
        <authorList>
            <person name="Duan L."/>
        </authorList>
    </citation>
    <scope>NUCLEOTIDE SEQUENCE [LARGE SCALE GENOMIC DNA]</scope>
    <source>
        <strain evidence="2">NEAU-THZ27</strain>
    </source>
</reference>
<evidence type="ECO:0000313" key="1">
    <source>
        <dbReference type="EMBL" id="TKK77716.1"/>
    </source>
</evidence>
<dbReference type="EMBL" id="SZPZ01000003">
    <property type="protein sequence ID" value="TKK77716.1"/>
    <property type="molecule type" value="Genomic_DNA"/>
</dbReference>
<evidence type="ECO:0000313" key="2">
    <source>
        <dbReference type="Proteomes" id="UP000305836"/>
    </source>
</evidence>
<dbReference type="RefSeq" id="WP_137255887.1">
    <property type="nucleotide sequence ID" value="NZ_JBHSPQ010000002.1"/>
</dbReference>
<dbReference type="AlphaFoldDB" id="A0A4U3LSR7"/>
<comment type="caution">
    <text evidence="1">The sequence shown here is derived from an EMBL/GenBank/DDBJ whole genome shotgun (WGS) entry which is preliminary data.</text>
</comment>
<accession>A0A4U3LSR7</accession>
<protein>
    <submittedName>
        <fullName evidence="1">Uncharacterized protein</fullName>
    </submittedName>
</protein>